<dbReference type="EMBL" id="BRPK01000005">
    <property type="protein sequence ID" value="GLB38224.1"/>
    <property type="molecule type" value="Genomic_DNA"/>
</dbReference>
<reference evidence="1" key="1">
    <citation type="submission" date="2022-07" db="EMBL/GenBank/DDBJ databases">
        <title>The genome of Lyophyllum shimeji provides insight into the initial evolution of ectomycorrhizal fungal genome.</title>
        <authorList>
            <person name="Kobayashi Y."/>
            <person name="Shibata T."/>
            <person name="Hirakawa H."/>
            <person name="Shigenobu S."/>
            <person name="Nishiyama T."/>
            <person name="Yamada A."/>
            <person name="Hasebe M."/>
            <person name="Kawaguchi M."/>
        </authorList>
    </citation>
    <scope>NUCLEOTIDE SEQUENCE</scope>
    <source>
        <strain evidence="1">AT787</strain>
    </source>
</reference>
<sequence length="313" mass="35493">MEHIASVSRSSGLEKGGDTLKDFNVQEEYRDFLQGKMDEVLSKYPRRHLESAKEASQRINAQENVLILFRKLREGISSSQRSDAFALEAYETSLYLAAAFESPRQSTSIIPHLVPGLYLTSPAPHDNRTATVLISLLHHLVTAYPSQGSYRQHFDTIPVDFLPRDGAPFTWITRLARSLRTQNYAVFEQLTSPSSISKVLGDEEDLAGALKSLSISDGDRRATLARQALHGLVHSLRYKARNTNWDIVRSAYREFSCDTEETRAWLVRSLSLRSSVPYGRSIEAEQWLEEKATLGHARRKEGVPGRWMIYKPR</sequence>
<evidence type="ECO:0000313" key="1">
    <source>
        <dbReference type="EMBL" id="GLB38224.1"/>
    </source>
</evidence>
<dbReference type="AlphaFoldDB" id="A0A9P3PMK0"/>
<organism evidence="1 2">
    <name type="scientific">Lyophyllum shimeji</name>
    <name type="common">Hon-shimeji</name>
    <name type="synonym">Tricholoma shimeji</name>
    <dbReference type="NCBI Taxonomy" id="47721"/>
    <lineage>
        <taxon>Eukaryota</taxon>
        <taxon>Fungi</taxon>
        <taxon>Dikarya</taxon>
        <taxon>Basidiomycota</taxon>
        <taxon>Agaricomycotina</taxon>
        <taxon>Agaricomycetes</taxon>
        <taxon>Agaricomycetidae</taxon>
        <taxon>Agaricales</taxon>
        <taxon>Tricholomatineae</taxon>
        <taxon>Lyophyllaceae</taxon>
        <taxon>Lyophyllum</taxon>
    </lineage>
</organism>
<accession>A0A9P3PMK0</accession>
<dbReference type="OrthoDB" id="2100128at2759"/>
<dbReference type="PANTHER" id="PTHR39398:SF1">
    <property type="entry name" value="CSN8_PSMD8_EIF3K DOMAIN-CONTAINING PROTEIN"/>
    <property type="match status" value="1"/>
</dbReference>
<dbReference type="PANTHER" id="PTHR39398">
    <property type="entry name" value="YALI0F14311P"/>
    <property type="match status" value="1"/>
</dbReference>
<gene>
    <name evidence="1" type="ORF">LshimejAT787_0500890</name>
</gene>
<proteinExistence type="predicted"/>
<name>A0A9P3PMK0_LYOSH</name>
<keyword evidence="2" id="KW-1185">Reference proteome</keyword>
<dbReference type="Proteomes" id="UP001063166">
    <property type="component" value="Unassembled WGS sequence"/>
</dbReference>
<evidence type="ECO:0000313" key="2">
    <source>
        <dbReference type="Proteomes" id="UP001063166"/>
    </source>
</evidence>
<protein>
    <submittedName>
        <fullName evidence="1">Uncharacterized protein</fullName>
    </submittedName>
</protein>
<comment type="caution">
    <text evidence="1">The sequence shown here is derived from an EMBL/GenBank/DDBJ whole genome shotgun (WGS) entry which is preliminary data.</text>
</comment>